<evidence type="ECO:0000256" key="1">
    <source>
        <dbReference type="ARBA" id="ARBA00022448"/>
    </source>
</evidence>
<sequence>MTTVDAQVTDRVHTAPRIEARDITVRFGGLVALSGVSLRVPPRSIVGLVGPNGAGKSTLFGVLSGLLTPNAGAVLMNGVDVTKKSAQARAAIGMARTFQHPELFLSLSVREHIVLADRIRHSRRRIWSDLVTGRGFGRPASAEVERVDALVDALALGAIQHRQVGDLSLGSSRLVEVARALAVEPDIVLLDEPSSGLDIRETEELAAVLQRVVADKGVSLLFVEHDVDLVLRICDAVHVLDFGVKIAEGTPAEIRCDPAVRAAYLGEEIVDSDALSRAESASEQEAFE</sequence>
<evidence type="ECO:0000256" key="2">
    <source>
        <dbReference type="ARBA" id="ARBA00022741"/>
    </source>
</evidence>
<dbReference type="EMBL" id="JADMLG010000001">
    <property type="protein sequence ID" value="MBH0775271.1"/>
    <property type="molecule type" value="Genomic_DNA"/>
</dbReference>
<dbReference type="InterPro" id="IPR051120">
    <property type="entry name" value="ABC_AA/LPS_Transport"/>
</dbReference>
<dbReference type="GO" id="GO:0005524">
    <property type="term" value="F:ATP binding"/>
    <property type="evidence" value="ECO:0007669"/>
    <property type="project" value="UniProtKB-KW"/>
</dbReference>
<dbReference type="Pfam" id="PF12399">
    <property type="entry name" value="BCA_ABC_TP_C"/>
    <property type="match status" value="1"/>
</dbReference>
<dbReference type="GO" id="GO:0016887">
    <property type="term" value="F:ATP hydrolysis activity"/>
    <property type="evidence" value="ECO:0007669"/>
    <property type="project" value="InterPro"/>
</dbReference>
<evidence type="ECO:0000259" key="4">
    <source>
        <dbReference type="PROSITE" id="PS50893"/>
    </source>
</evidence>
<organism evidence="5 6">
    <name type="scientific">Nocardia bovistercoris</name>
    <dbReference type="NCBI Taxonomy" id="2785916"/>
    <lineage>
        <taxon>Bacteria</taxon>
        <taxon>Bacillati</taxon>
        <taxon>Actinomycetota</taxon>
        <taxon>Actinomycetes</taxon>
        <taxon>Mycobacteriales</taxon>
        <taxon>Nocardiaceae</taxon>
        <taxon>Nocardia</taxon>
    </lineage>
</organism>
<keyword evidence="3 5" id="KW-0067">ATP-binding</keyword>
<dbReference type="InterPro" id="IPR003439">
    <property type="entry name" value="ABC_transporter-like_ATP-bd"/>
</dbReference>
<comment type="caution">
    <text evidence="5">The sequence shown here is derived from an EMBL/GenBank/DDBJ whole genome shotgun (WGS) entry which is preliminary data.</text>
</comment>
<dbReference type="AlphaFoldDB" id="A0A931I6T1"/>
<evidence type="ECO:0000256" key="3">
    <source>
        <dbReference type="ARBA" id="ARBA00022840"/>
    </source>
</evidence>
<dbReference type="InterPro" id="IPR027417">
    <property type="entry name" value="P-loop_NTPase"/>
</dbReference>
<dbReference type="SUPFAM" id="SSF52540">
    <property type="entry name" value="P-loop containing nucleoside triphosphate hydrolases"/>
    <property type="match status" value="1"/>
</dbReference>
<keyword evidence="6" id="KW-1185">Reference proteome</keyword>
<proteinExistence type="predicted"/>
<dbReference type="CDD" id="cd03219">
    <property type="entry name" value="ABC_Mj1267_LivG_branched"/>
    <property type="match status" value="1"/>
</dbReference>
<feature type="domain" description="ABC transporter" evidence="4">
    <location>
        <begin position="18"/>
        <end position="267"/>
    </location>
</feature>
<keyword evidence="2" id="KW-0547">Nucleotide-binding</keyword>
<dbReference type="PANTHER" id="PTHR45772">
    <property type="entry name" value="CONSERVED COMPONENT OF ABC TRANSPORTER FOR NATURAL AMINO ACIDS-RELATED"/>
    <property type="match status" value="1"/>
</dbReference>
<dbReference type="PROSITE" id="PS50893">
    <property type="entry name" value="ABC_TRANSPORTER_2"/>
    <property type="match status" value="1"/>
</dbReference>
<evidence type="ECO:0000313" key="5">
    <source>
        <dbReference type="EMBL" id="MBH0775271.1"/>
    </source>
</evidence>
<gene>
    <name evidence="5" type="ORF">IT779_03100</name>
</gene>
<protein>
    <submittedName>
        <fullName evidence="5">ABC transporter ATP-binding protein</fullName>
    </submittedName>
</protein>
<dbReference type="Gene3D" id="3.40.50.300">
    <property type="entry name" value="P-loop containing nucleotide triphosphate hydrolases"/>
    <property type="match status" value="1"/>
</dbReference>
<dbReference type="Pfam" id="PF00005">
    <property type="entry name" value="ABC_tran"/>
    <property type="match status" value="1"/>
</dbReference>
<dbReference type="Proteomes" id="UP000655751">
    <property type="component" value="Unassembled WGS sequence"/>
</dbReference>
<dbReference type="SMART" id="SM00382">
    <property type="entry name" value="AAA"/>
    <property type="match status" value="1"/>
</dbReference>
<dbReference type="InterPro" id="IPR032823">
    <property type="entry name" value="BCA_ABC_TP_C"/>
</dbReference>
<reference evidence="5" key="1">
    <citation type="submission" date="2020-11" db="EMBL/GenBank/DDBJ databases">
        <title>Nocardia NEAU-351.nov., a novel actinomycete isolated from the cow dung.</title>
        <authorList>
            <person name="Zhang X."/>
        </authorList>
    </citation>
    <scope>NUCLEOTIDE SEQUENCE</scope>
    <source>
        <strain evidence="5">NEAU-351</strain>
    </source>
</reference>
<evidence type="ECO:0000313" key="6">
    <source>
        <dbReference type="Proteomes" id="UP000655751"/>
    </source>
</evidence>
<name>A0A931I6T1_9NOCA</name>
<keyword evidence="1" id="KW-0813">Transport</keyword>
<dbReference type="GO" id="GO:0005886">
    <property type="term" value="C:plasma membrane"/>
    <property type="evidence" value="ECO:0007669"/>
    <property type="project" value="TreeGrafter"/>
</dbReference>
<accession>A0A931I6T1</accession>
<dbReference type="RefSeq" id="WP_196147551.1">
    <property type="nucleotide sequence ID" value="NZ_JADMLG010000001.1"/>
</dbReference>
<dbReference type="InterPro" id="IPR003593">
    <property type="entry name" value="AAA+_ATPase"/>
</dbReference>